<organism evidence="1 2">
    <name type="scientific">Amycolatopsis arida</name>
    <dbReference type="NCBI Taxonomy" id="587909"/>
    <lineage>
        <taxon>Bacteria</taxon>
        <taxon>Bacillati</taxon>
        <taxon>Actinomycetota</taxon>
        <taxon>Actinomycetes</taxon>
        <taxon>Pseudonocardiales</taxon>
        <taxon>Pseudonocardiaceae</taxon>
        <taxon>Amycolatopsis</taxon>
    </lineage>
</organism>
<protein>
    <submittedName>
        <fullName evidence="1">Uncharacterized conserved protein YecE, DUF72 family</fullName>
    </submittedName>
</protein>
<proteinExistence type="predicted"/>
<name>A0A1I5QQT9_9PSEU</name>
<evidence type="ECO:0000313" key="1">
    <source>
        <dbReference type="EMBL" id="SFP48639.1"/>
    </source>
</evidence>
<dbReference type="PANTHER" id="PTHR30348">
    <property type="entry name" value="UNCHARACTERIZED PROTEIN YECE"/>
    <property type="match status" value="1"/>
</dbReference>
<reference evidence="2" key="1">
    <citation type="submission" date="2016-10" db="EMBL/GenBank/DDBJ databases">
        <authorList>
            <person name="Varghese N."/>
            <person name="Submissions S."/>
        </authorList>
    </citation>
    <scope>NUCLEOTIDE SEQUENCE [LARGE SCALE GENOMIC DNA]</scope>
    <source>
        <strain evidence="2">CGMCC 4.5579</strain>
    </source>
</reference>
<dbReference type="PANTHER" id="PTHR30348:SF4">
    <property type="entry name" value="DUF72 DOMAIN-CONTAINING PROTEIN"/>
    <property type="match status" value="1"/>
</dbReference>
<dbReference type="SUPFAM" id="SSF117396">
    <property type="entry name" value="TM1631-like"/>
    <property type="match status" value="1"/>
</dbReference>
<gene>
    <name evidence="1" type="ORF">SAMN05421810_102726</name>
</gene>
<dbReference type="Gene3D" id="3.20.20.410">
    <property type="entry name" value="Protein of unknown function UPF0759"/>
    <property type="match status" value="1"/>
</dbReference>
<dbReference type="InterPro" id="IPR036520">
    <property type="entry name" value="UPF0759_sf"/>
</dbReference>
<dbReference type="RefSeq" id="WP_424923225.1">
    <property type="nucleotide sequence ID" value="NZ_FOWW01000002.1"/>
</dbReference>
<dbReference type="InterPro" id="IPR002763">
    <property type="entry name" value="DUF72"/>
</dbReference>
<accession>A0A1I5QQT9</accession>
<evidence type="ECO:0000313" key="2">
    <source>
        <dbReference type="Proteomes" id="UP000198727"/>
    </source>
</evidence>
<dbReference type="AlphaFoldDB" id="A0A1I5QQT9"/>
<dbReference type="Proteomes" id="UP000198727">
    <property type="component" value="Unassembled WGS sequence"/>
</dbReference>
<dbReference type="Pfam" id="PF01904">
    <property type="entry name" value="DUF72"/>
    <property type="match status" value="1"/>
</dbReference>
<keyword evidence="2" id="KW-1185">Reference proteome</keyword>
<sequence length="291" mass="33134">MAEIRVGTSGWRYPPWRGVFYPKGLPQRRELEYLSRQLGTVEINGSFYSLQRPKRYRQWFEHTPDEFLFAVKGARFVTHMKQLRDVETPLANFFASGVLALGHKLGPLLWQLPPRLPFDVDRLVGFFDLLPRSTGAAAKLATHHDERLPCAPHTDPGDDRPLRHALEVRHPSFAVPETVDLLREHDIALVVSDTAGNWTYLEDVTADFVYIRLHGDEELYTSGYSDAALETWAEKIRSWHAGRSPRTEHTVGPPAPRRRRDVYVYFDNDAKVKAPTDAIALATKLGIGPTR</sequence>
<dbReference type="EMBL" id="FOWW01000002">
    <property type="protein sequence ID" value="SFP48639.1"/>
    <property type="molecule type" value="Genomic_DNA"/>
</dbReference>
<dbReference type="STRING" id="587909.SAMN05421810_102726"/>